<feature type="transmembrane region" description="Helical" evidence="8">
    <location>
        <begin position="392"/>
        <end position="411"/>
    </location>
</feature>
<dbReference type="PRINTS" id="PR01806">
    <property type="entry name" value="VIRFACTRMVIN"/>
</dbReference>
<dbReference type="InterPro" id="IPR004268">
    <property type="entry name" value="MurJ"/>
</dbReference>
<sequence>MQKLLNGWTKLTSTSVNRKIFGAAMTVAIWTAFVKVAAVIKELVIAWRFGTGDAVDAFLIALLVPAFIINVVAGSFNAALIPTYIQVREKQGMQSAQQLFSGTMVWGLVVLGLTTFLMIATAPIYLPWIAAGFDSEKLRLTFYLLCAIAPIVLLSSIVTIWGAVLNAGERFALAAIAPIATPAITVLFLFIKPWGIFALAAGLVAGTVLEMILLSLALRKQGISLLPRWYGVSPAIWQVVQQCVPALIGAFIMCSATLIDQSMAAMLAPGSVASLNYGNRVIAFPITLATTALSTAVIPYFSRMVACNEWLGVRRTLNRYMWLIFAVSLPATGLLLISSELIVQILFQRGSFTPEDTQVVAQIQSLYALQIPFYIADIFVVKLLISMRLNYILMWVSVFNLVINISLNYLFMQWIGVGGIALSTSCVYVFSFFYLLFFAHKNLKIFATQCN</sequence>
<proteinExistence type="predicted"/>
<reference evidence="9 10" key="1">
    <citation type="submission" date="2016-11" db="EMBL/GenBank/DDBJ databases">
        <title>Draft Genome Sequences of Nine Cyanobacterial Strains from Diverse Habitats.</title>
        <authorList>
            <person name="Zhu T."/>
            <person name="Hou S."/>
            <person name="Lu X."/>
            <person name="Hess W.R."/>
        </authorList>
    </citation>
    <scope>NUCLEOTIDE SEQUENCE [LARGE SCALE GENOMIC DNA]</scope>
    <source>
        <strain evidence="9 10">5.2 s.c.1</strain>
    </source>
</reference>
<feature type="transmembrane region" description="Helical" evidence="8">
    <location>
        <begin position="322"/>
        <end position="347"/>
    </location>
</feature>
<keyword evidence="3 8" id="KW-0812">Transmembrane</keyword>
<dbReference type="Proteomes" id="UP000185984">
    <property type="component" value="Unassembled WGS sequence"/>
</dbReference>
<evidence type="ECO:0000256" key="3">
    <source>
        <dbReference type="ARBA" id="ARBA00022692"/>
    </source>
</evidence>
<evidence type="ECO:0000313" key="9">
    <source>
        <dbReference type="EMBL" id="OKH25073.1"/>
    </source>
</evidence>
<dbReference type="InterPro" id="IPR051050">
    <property type="entry name" value="Lipid_II_flippase_MurJ/MviN"/>
</dbReference>
<dbReference type="STRING" id="247279.NIES1031_14600"/>
<keyword evidence="4" id="KW-0133">Cell shape</keyword>
<evidence type="ECO:0000256" key="1">
    <source>
        <dbReference type="ARBA" id="ARBA00004651"/>
    </source>
</evidence>
<evidence type="ECO:0000256" key="5">
    <source>
        <dbReference type="ARBA" id="ARBA00022984"/>
    </source>
</evidence>
<evidence type="ECO:0000256" key="7">
    <source>
        <dbReference type="ARBA" id="ARBA00023136"/>
    </source>
</evidence>
<evidence type="ECO:0000313" key="10">
    <source>
        <dbReference type="Proteomes" id="UP000185984"/>
    </source>
</evidence>
<keyword evidence="2" id="KW-1003">Cell membrane</keyword>
<keyword evidence="10" id="KW-1185">Reference proteome</keyword>
<organism evidence="9 10">
    <name type="scientific">Chroogloeocystis siderophila 5.2 s.c.1</name>
    <dbReference type="NCBI Taxonomy" id="247279"/>
    <lineage>
        <taxon>Bacteria</taxon>
        <taxon>Bacillati</taxon>
        <taxon>Cyanobacteriota</taxon>
        <taxon>Cyanophyceae</taxon>
        <taxon>Oscillatoriophycideae</taxon>
        <taxon>Chroococcales</taxon>
        <taxon>Chroococcaceae</taxon>
        <taxon>Chroogloeocystis</taxon>
    </lineage>
</organism>
<dbReference type="GO" id="GO:0015648">
    <property type="term" value="F:lipid-linked peptidoglycan transporter activity"/>
    <property type="evidence" value="ECO:0007669"/>
    <property type="project" value="TreeGrafter"/>
</dbReference>
<feature type="transmembrane region" description="Helical" evidence="8">
    <location>
        <begin position="279"/>
        <end position="301"/>
    </location>
</feature>
<dbReference type="GO" id="GO:0034204">
    <property type="term" value="P:lipid translocation"/>
    <property type="evidence" value="ECO:0007669"/>
    <property type="project" value="TreeGrafter"/>
</dbReference>
<feature type="transmembrane region" description="Helical" evidence="8">
    <location>
        <begin position="105"/>
        <end position="128"/>
    </location>
</feature>
<keyword evidence="7 8" id="KW-0472">Membrane</keyword>
<evidence type="ECO:0000256" key="6">
    <source>
        <dbReference type="ARBA" id="ARBA00022989"/>
    </source>
</evidence>
<dbReference type="Pfam" id="PF03023">
    <property type="entry name" value="MurJ"/>
    <property type="match status" value="1"/>
</dbReference>
<dbReference type="GO" id="GO:0005886">
    <property type="term" value="C:plasma membrane"/>
    <property type="evidence" value="ECO:0007669"/>
    <property type="project" value="UniProtKB-SubCell"/>
</dbReference>
<evidence type="ECO:0000256" key="4">
    <source>
        <dbReference type="ARBA" id="ARBA00022960"/>
    </source>
</evidence>
<feature type="transmembrane region" description="Helical" evidence="8">
    <location>
        <begin position="140"/>
        <end position="164"/>
    </location>
</feature>
<dbReference type="AlphaFoldDB" id="A0A1U7HNA2"/>
<evidence type="ECO:0000256" key="8">
    <source>
        <dbReference type="SAM" id="Phobius"/>
    </source>
</evidence>
<dbReference type="RefSeq" id="WP_073550265.1">
    <property type="nucleotide sequence ID" value="NZ_CAWMVK010000003.1"/>
</dbReference>
<dbReference type="NCBIfam" id="TIGR01695">
    <property type="entry name" value="murJ_mviN"/>
    <property type="match status" value="1"/>
</dbReference>
<evidence type="ECO:0000256" key="2">
    <source>
        <dbReference type="ARBA" id="ARBA00022475"/>
    </source>
</evidence>
<accession>A0A1U7HNA2</accession>
<dbReference type="GO" id="GO:0009252">
    <property type="term" value="P:peptidoglycan biosynthetic process"/>
    <property type="evidence" value="ECO:0007669"/>
    <property type="project" value="UniProtKB-KW"/>
</dbReference>
<feature type="transmembrane region" description="Helical" evidence="8">
    <location>
        <begin position="417"/>
        <end position="439"/>
    </location>
</feature>
<feature type="transmembrane region" description="Helical" evidence="8">
    <location>
        <begin position="197"/>
        <end position="218"/>
    </location>
</feature>
<feature type="transmembrane region" description="Helical" evidence="8">
    <location>
        <begin position="239"/>
        <end position="259"/>
    </location>
</feature>
<feature type="transmembrane region" description="Helical" evidence="8">
    <location>
        <begin position="171"/>
        <end position="191"/>
    </location>
</feature>
<comment type="caution">
    <text evidence="9">The sequence shown here is derived from an EMBL/GenBank/DDBJ whole genome shotgun (WGS) entry which is preliminary data.</text>
</comment>
<dbReference type="PANTHER" id="PTHR47019:SF1">
    <property type="entry name" value="LIPID II FLIPPASE MURJ"/>
    <property type="match status" value="1"/>
</dbReference>
<dbReference type="PANTHER" id="PTHR47019">
    <property type="entry name" value="LIPID II FLIPPASE MURJ"/>
    <property type="match status" value="1"/>
</dbReference>
<feature type="transmembrane region" description="Helical" evidence="8">
    <location>
        <begin position="20"/>
        <end position="40"/>
    </location>
</feature>
<name>A0A1U7HNA2_9CHRO</name>
<gene>
    <name evidence="9" type="ORF">NIES1031_14600</name>
</gene>
<keyword evidence="5" id="KW-0573">Peptidoglycan synthesis</keyword>
<dbReference type="GO" id="GO:0008360">
    <property type="term" value="P:regulation of cell shape"/>
    <property type="evidence" value="ECO:0007669"/>
    <property type="project" value="UniProtKB-KW"/>
</dbReference>
<dbReference type="EMBL" id="MRCC01000011">
    <property type="protein sequence ID" value="OKH25073.1"/>
    <property type="molecule type" value="Genomic_DNA"/>
</dbReference>
<feature type="transmembrane region" description="Helical" evidence="8">
    <location>
        <begin position="60"/>
        <end position="85"/>
    </location>
</feature>
<feature type="transmembrane region" description="Helical" evidence="8">
    <location>
        <begin position="367"/>
        <end position="385"/>
    </location>
</feature>
<keyword evidence="6 8" id="KW-1133">Transmembrane helix</keyword>
<protein>
    <submittedName>
        <fullName evidence="9">Murein biosynthesis integral membrane protein MurJ</fullName>
    </submittedName>
</protein>
<comment type="subcellular location">
    <subcellularLocation>
        <location evidence="1">Cell membrane</location>
        <topology evidence="1">Multi-pass membrane protein</topology>
    </subcellularLocation>
</comment>